<evidence type="ECO:0000313" key="3">
    <source>
        <dbReference type="Proteomes" id="UP001597273"/>
    </source>
</evidence>
<reference evidence="3" key="1">
    <citation type="journal article" date="2019" name="Int. J. Syst. Evol. Microbiol.">
        <title>The Global Catalogue of Microorganisms (GCM) 10K type strain sequencing project: providing services to taxonomists for standard genome sequencing and annotation.</title>
        <authorList>
            <consortium name="The Broad Institute Genomics Platform"/>
            <consortium name="The Broad Institute Genome Sequencing Center for Infectious Disease"/>
            <person name="Wu L."/>
            <person name="Ma J."/>
        </authorList>
    </citation>
    <scope>NUCLEOTIDE SEQUENCE [LARGE SCALE GENOMIC DNA]</scope>
    <source>
        <strain evidence="3">CGMCC 1.15475</strain>
    </source>
</reference>
<dbReference type="RefSeq" id="WP_204893169.1">
    <property type="nucleotide sequence ID" value="NZ_JBHUFW010000008.1"/>
</dbReference>
<keyword evidence="1" id="KW-0812">Transmembrane</keyword>
<keyword evidence="1" id="KW-0472">Membrane</keyword>
<organism evidence="2 3">
    <name type="scientific">Planococcus chinensis</name>
    <dbReference type="NCBI Taxonomy" id="272917"/>
    <lineage>
        <taxon>Bacteria</taxon>
        <taxon>Bacillati</taxon>
        <taxon>Bacillota</taxon>
        <taxon>Bacilli</taxon>
        <taxon>Bacillales</taxon>
        <taxon>Caryophanaceae</taxon>
        <taxon>Planococcus</taxon>
    </lineage>
</organism>
<protein>
    <submittedName>
        <fullName evidence="2">Uncharacterized protein</fullName>
    </submittedName>
</protein>
<proteinExistence type="predicted"/>
<evidence type="ECO:0000256" key="1">
    <source>
        <dbReference type="SAM" id="Phobius"/>
    </source>
</evidence>
<accession>A0ABW4QJH8</accession>
<keyword evidence="3" id="KW-1185">Reference proteome</keyword>
<dbReference type="EMBL" id="JBHUFW010000008">
    <property type="protein sequence ID" value="MFD1863478.1"/>
    <property type="molecule type" value="Genomic_DNA"/>
</dbReference>
<keyword evidence="1" id="KW-1133">Transmembrane helix</keyword>
<evidence type="ECO:0000313" key="2">
    <source>
        <dbReference type="EMBL" id="MFD1863478.1"/>
    </source>
</evidence>
<feature type="transmembrane region" description="Helical" evidence="1">
    <location>
        <begin position="481"/>
        <end position="511"/>
    </location>
</feature>
<comment type="caution">
    <text evidence="2">The sequence shown here is derived from an EMBL/GenBank/DDBJ whole genome shotgun (WGS) entry which is preliminary data.</text>
</comment>
<dbReference type="Proteomes" id="UP001597273">
    <property type="component" value="Unassembled WGS sequence"/>
</dbReference>
<sequence length="536" mass="62865">MKLKNPYSRNRLNLKEKFNRKFTDFVVPHIKKISLDEDWKVKSKYIPKVLESARISIKGLERDKTDTVEPPQDIDVDFLSIYVAEYIPIENVDKLNKGLKKLVKNYPSPFNHGQTERIDEFCTSVKKSIRAGRWSNFGSIDFTKEREISGFVKSITIQGTHLSSSSIILQFVINPSDNFINNYKELIKSDIKEGFSFDLNLKNLFKFWGGKSLSYDIVKNQMVEDLIMELKWRTMKEINKYFPMYFTKNKLIPPSIEVYKLDQSSCIFKYDENELRSSFWNSVGMDSHLSDISKDGYWKLFTEGRKPYFIDSSIKVTCNSAIKQEPMFHSLNFQIVYMTERFANLLLPIMVMREYAVNTSEKVAMQQNKTFLSIQKAKPKYHKLINIRYELERDLQILKRFKNEIGSNYFNRVKSEIKKVMDFEPSNPKYVDISAVEMIVDNTNYIIDKTYDHSQNFAKIIDDTVQLLEIKTNNSLRRRSFGLTITTVGLTIITVTLSLAATIFAGMSLFYQLNDDRRNEMMSLFNPIVDIWKYFF</sequence>
<gene>
    <name evidence="2" type="ORF">ACFSDB_11175</name>
</gene>
<name>A0ABW4QJH8_9BACL</name>